<dbReference type="EMBL" id="JRYO01000140">
    <property type="protein sequence ID" value="KHE92276.1"/>
    <property type="molecule type" value="Genomic_DNA"/>
</dbReference>
<feature type="non-terminal residue" evidence="2">
    <location>
        <position position="49"/>
    </location>
</feature>
<organism evidence="2 3">
    <name type="scientific">Candidatus Scalindua brodae</name>
    <dbReference type="NCBI Taxonomy" id="237368"/>
    <lineage>
        <taxon>Bacteria</taxon>
        <taxon>Pseudomonadati</taxon>
        <taxon>Planctomycetota</taxon>
        <taxon>Candidatus Brocadiia</taxon>
        <taxon>Candidatus Brocadiales</taxon>
        <taxon>Candidatus Scalinduaceae</taxon>
        <taxon>Candidatus Scalindua</taxon>
    </lineage>
</organism>
<proteinExistence type="predicted"/>
<feature type="region of interest" description="Disordered" evidence="1">
    <location>
        <begin position="1"/>
        <end position="49"/>
    </location>
</feature>
<evidence type="ECO:0000313" key="3">
    <source>
        <dbReference type="Proteomes" id="UP000030652"/>
    </source>
</evidence>
<dbReference type="Proteomes" id="UP000030652">
    <property type="component" value="Unassembled WGS sequence"/>
</dbReference>
<evidence type="ECO:0000256" key="1">
    <source>
        <dbReference type="SAM" id="MobiDB-lite"/>
    </source>
</evidence>
<gene>
    <name evidence="2" type="ORF">SCABRO_01975</name>
</gene>
<reference evidence="2 3" key="1">
    <citation type="submission" date="2014-10" db="EMBL/GenBank/DDBJ databases">
        <title>Draft genome of anammox bacterium scalindua brodae, obtained using differential coverage binning of sequence data from two enrichment reactors.</title>
        <authorList>
            <person name="Speth D.R."/>
            <person name="Russ L."/>
            <person name="Kartal B."/>
            <person name="Op den Camp H.J."/>
            <person name="Dutilh B.E."/>
            <person name="Jetten M.S."/>
        </authorList>
    </citation>
    <scope>NUCLEOTIDE SEQUENCE [LARGE SCALE GENOMIC DNA]</scope>
    <source>
        <strain evidence="2">RU1</strain>
    </source>
</reference>
<comment type="caution">
    <text evidence="2">The sequence shown here is derived from an EMBL/GenBank/DDBJ whole genome shotgun (WGS) entry which is preliminary data.</text>
</comment>
<name>A0A0B0EJR3_9BACT</name>
<sequence length="49" mass="4787">MQETGKDKGSGAESDGSEQTAQKGPEGETQEGGGADLTSGQDKESGAGT</sequence>
<accession>A0A0B0EJR3</accession>
<protein>
    <submittedName>
        <fullName evidence="2">Uncharacterized protein</fullName>
    </submittedName>
</protein>
<feature type="compositionally biased region" description="Basic and acidic residues" evidence="1">
    <location>
        <begin position="1"/>
        <end position="10"/>
    </location>
</feature>
<dbReference type="AlphaFoldDB" id="A0A0B0EJR3"/>
<evidence type="ECO:0000313" key="2">
    <source>
        <dbReference type="EMBL" id="KHE92276.1"/>
    </source>
</evidence>